<evidence type="ECO:0000259" key="3">
    <source>
        <dbReference type="PROSITE" id="PS50215"/>
    </source>
</evidence>
<dbReference type="PANTHER" id="PTHR45702:SF2">
    <property type="entry name" value="KUZBANIAN, ISOFORM A"/>
    <property type="match status" value="1"/>
</dbReference>
<dbReference type="InterPro" id="IPR024079">
    <property type="entry name" value="MetalloPept_cat_dom_sf"/>
</dbReference>
<dbReference type="PROSITE" id="PS50215">
    <property type="entry name" value="ADAM_MEPRO"/>
    <property type="match status" value="1"/>
</dbReference>
<reference evidence="4" key="2">
    <citation type="submission" date="2023-05" db="EMBL/GenBank/DDBJ databases">
        <authorList>
            <person name="Fouks B."/>
        </authorList>
    </citation>
    <scope>NUCLEOTIDE SEQUENCE</scope>
    <source>
        <strain evidence="4">Stay&amp;Tobe</strain>
        <tissue evidence="4">Testes</tissue>
    </source>
</reference>
<evidence type="ECO:0000313" key="5">
    <source>
        <dbReference type="Proteomes" id="UP001233999"/>
    </source>
</evidence>
<dbReference type="GO" id="GO:0005886">
    <property type="term" value="C:plasma membrane"/>
    <property type="evidence" value="ECO:0007669"/>
    <property type="project" value="TreeGrafter"/>
</dbReference>
<dbReference type="PANTHER" id="PTHR45702">
    <property type="entry name" value="ADAM10/ADAM17 METALLOPEPTIDASE FAMILY MEMBER"/>
    <property type="match status" value="1"/>
</dbReference>
<dbReference type="Gene3D" id="3.40.390.10">
    <property type="entry name" value="Collagenase (Catalytic Domain)"/>
    <property type="match status" value="1"/>
</dbReference>
<dbReference type="SUPFAM" id="SSF55486">
    <property type="entry name" value="Metalloproteases ('zincins'), catalytic domain"/>
    <property type="match status" value="1"/>
</dbReference>
<feature type="domain" description="Disintegrin" evidence="2">
    <location>
        <begin position="220"/>
        <end position="318"/>
    </location>
</feature>
<dbReference type="InterPro" id="IPR036436">
    <property type="entry name" value="Disintegrin_dom_sf"/>
</dbReference>
<dbReference type="InterPro" id="IPR001762">
    <property type="entry name" value="Disintegrin_dom"/>
</dbReference>
<feature type="binding site" evidence="1">
    <location>
        <position position="162"/>
    </location>
    <ligand>
        <name>Zn(2+)</name>
        <dbReference type="ChEBI" id="CHEBI:29105"/>
        <note>catalytic</note>
    </ligand>
</feature>
<dbReference type="GO" id="GO:0006509">
    <property type="term" value="P:membrane protein ectodomain proteolysis"/>
    <property type="evidence" value="ECO:0007669"/>
    <property type="project" value="TreeGrafter"/>
</dbReference>
<dbReference type="GO" id="GO:0004222">
    <property type="term" value="F:metalloendopeptidase activity"/>
    <property type="evidence" value="ECO:0007669"/>
    <property type="project" value="InterPro"/>
</dbReference>
<keyword evidence="1" id="KW-0862">Zinc</keyword>
<organism evidence="4 5">
    <name type="scientific">Diploptera punctata</name>
    <name type="common">Pacific beetle cockroach</name>
    <dbReference type="NCBI Taxonomy" id="6984"/>
    <lineage>
        <taxon>Eukaryota</taxon>
        <taxon>Metazoa</taxon>
        <taxon>Ecdysozoa</taxon>
        <taxon>Arthropoda</taxon>
        <taxon>Hexapoda</taxon>
        <taxon>Insecta</taxon>
        <taxon>Pterygota</taxon>
        <taxon>Neoptera</taxon>
        <taxon>Polyneoptera</taxon>
        <taxon>Dictyoptera</taxon>
        <taxon>Blattodea</taxon>
        <taxon>Blaberoidea</taxon>
        <taxon>Blaberidae</taxon>
        <taxon>Diplopterinae</taxon>
        <taxon>Diploptera</taxon>
    </lineage>
</organism>
<dbReference type="GO" id="GO:0046872">
    <property type="term" value="F:metal ion binding"/>
    <property type="evidence" value="ECO:0007669"/>
    <property type="project" value="UniProtKB-KW"/>
</dbReference>
<feature type="binding site" evidence="1">
    <location>
        <position position="168"/>
    </location>
    <ligand>
        <name>Zn(2+)</name>
        <dbReference type="ChEBI" id="CHEBI:29105"/>
        <note>catalytic</note>
    </ligand>
</feature>
<gene>
    <name evidence="4" type="ORF">L9F63_012696</name>
</gene>
<dbReference type="Gene3D" id="4.10.70.10">
    <property type="entry name" value="Disintegrin domain"/>
    <property type="match status" value="1"/>
</dbReference>
<keyword evidence="5" id="KW-1185">Reference proteome</keyword>
<evidence type="ECO:0000256" key="1">
    <source>
        <dbReference type="PROSITE-ProRule" id="PRU00276"/>
    </source>
</evidence>
<evidence type="ECO:0000313" key="4">
    <source>
        <dbReference type="EMBL" id="KAJ9596112.1"/>
    </source>
</evidence>
<comment type="caution">
    <text evidence="4">The sequence shown here is derived from an EMBL/GenBank/DDBJ whole genome shotgun (WGS) entry which is preliminary data.</text>
</comment>
<dbReference type="InterPro" id="IPR051489">
    <property type="entry name" value="ADAM_Metalloproteinase"/>
</dbReference>
<dbReference type="InterPro" id="IPR001590">
    <property type="entry name" value="Peptidase_M12B"/>
</dbReference>
<sequence length="475" mass="52548">MEASRNTADNIAAISNLASGVKSSDWCGTCTRISTISLLAVEYEIFPLPLVQPKRQGWSICNHTELPETLWLNFRIEKLGSLIIISLKRIAFTGRPFKNRILGLSYMATNMQDIGLPLIGGICESYIGYPHLNVLALSLKLEAGYHVPMPLVIMTLAHELGHSFGSPHDDQTSEQCGGYLMANTTLDGSLRNHFMFSPCSKKKIAYVIKNKGFCLQESFDSFCGNGLLEHDEECDCGLEFDCLNSDKCCTPRGAIEGGCRVNRGAGYTCHPSQGLCCTNECQVRDLHYLGLNCTLEKDSCPCPERGPSDCDCGLLGSCIEDTCHSIECTRLNLKECRCMGKSKSCRTCCKDPTDGSCKPSLSLTTRLMHEGSLNLSDIAYKNFISPAHVYNNTFIVRKFSYRNKSVELAFRIWEPKGFCATFGKLGICSAGVCDIKQRWKLQPMETSNSAYVLPEMIVFVLCYAIHLISHGCLIL</sequence>
<dbReference type="AlphaFoldDB" id="A0AAD8ENJ2"/>
<feature type="binding site" evidence="1">
    <location>
        <position position="158"/>
    </location>
    <ligand>
        <name>Zn(2+)</name>
        <dbReference type="ChEBI" id="CHEBI:29105"/>
        <note>catalytic</note>
    </ligand>
</feature>
<dbReference type="EMBL" id="JASPKZ010002294">
    <property type="protein sequence ID" value="KAJ9596112.1"/>
    <property type="molecule type" value="Genomic_DNA"/>
</dbReference>
<proteinExistence type="predicted"/>
<protein>
    <recommendedName>
        <fullName evidence="6">Disintegrin and metalloproteinase domain-containing protein 10</fullName>
    </recommendedName>
</protein>
<dbReference type="PROSITE" id="PS50214">
    <property type="entry name" value="DISINTEGRIN_2"/>
    <property type="match status" value="1"/>
</dbReference>
<evidence type="ECO:0000259" key="2">
    <source>
        <dbReference type="PROSITE" id="PS50214"/>
    </source>
</evidence>
<feature type="domain" description="Peptidase M12B" evidence="3">
    <location>
        <begin position="92"/>
        <end position="210"/>
    </location>
</feature>
<keyword evidence="1" id="KW-0479">Metal-binding</keyword>
<dbReference type="Proteomes" id="UP001233999">
    <property type="component" value="Unassembled WGS sequence"/>
</dbReference>
<comment type="caution">
    <text evidence="1">Lacks conserved residue(s) required for the propagation of feature annotation.</text>
</comment>
<feature type="active site" evidence="1">
    <location>
        <position position="159"/>
    </location>
</feature>
<evidence type="ECO:0008006" key="6">
    <source>
        <dbReference type="Google" id="ProtNLM"/>
    </source>
</evidence>
<accession>A0AAD8ENJ2</accession>
<dbReference type="Pfam" id="PF13574">
    <property type="entry name" value="Reprolysin_2"/>
    <property type="match status" value="1"/>
</dbReference>
<name>A0AAD8ENJ2_DIPPU</name>
<reference evidence="4" key="1">
    <citation type="journal article" date="2023" name="IScience">
        <title>Live-bearing cockroach genome reveals convergent evolutionary mechanisms linked to viviparity in insects and beyond.</title>
        <authorList>
            <person name="Fouks B."/>
            <person name="Harrison M.C."/>
            <person name="Mikhailova A.A."/>
            <person name="Marchal E."/>
            <person name="English S."/>
            <person name="Carruthers M."/>
            <person name="Jennings E.C."/>
            <person name="Chiamaka E.L."/>
            <person name="Frigard R.A."/>
            <person name="Pippel M."/>
            <person name="Attardo G.M."/>
            <person name="Benoit J.B."/>
            <person name="Bornberg-Bauer E."/>
            <person name="Tobe S.S."/>
        </authorList>
    </citation>
    <scope>NUCLEOTIDE SEQUENCE</scope>
    <source>
        <strain evidence="4">Stay&amp;Tobe</strain>
    </source>
</reference>